<protein>
    <recommendedName>
        <fullName evidence="2">Phage L5-like integrase N-terminal domain-containing protein</fullName>
    </recommendedName>
</protein>
<feature type="domain" description="Phage L5-like integrase N-terminal" evidence="2">
    <location>
        <begin position="13"/>
        <end position="55"/>
    </location>
</feature>
<evidence type="ECO:0000313" key="4">
    <source>
        <dbReference type="Proteomes" id="UP000199645"/>
    </source>
</evidence>
<dbReference type="Gene3D" id="1.10.443.10">
    <property type="entry name" value="Intergrase catalytic core"/>
    <property type="match status" value="1"/>
</dbReference>
<accession>A0A1I2K9C7</accession>
<dbReference type="InterPro" id="IPR011010">
    <property type="entry name" value="DNA_brk_join_enz"/>
</dbReference>
<dbReference type="GO" id="GO:0015074">
    <property type="term" value="P:DNA integration"/>
    <property type="evidence" value="ECO:0007669"/>
    <property type="project" value="InterPro"/>
</dbReference>
<organism evidence="3 4">
    <name type="scientific">Actinoplanes philippinensis</name>
    <dbReference type="NCBI Taxonomy" id="35752"/>
    <lineage>
        <taxon>Bacteria</taxon>
        <taxon>Bacillati</taxon>
        <taxon>Actinomycetota</taxon>
        <taxon>Actinomycetes</taxon>
        <taxon>Micromonosporales</taxon>
        <taxon>Micromonosporaceae</taxon>
        <taxon>Actinoplanes</taxon>
    </lineage>
</organism>
<dbReference type="InterPro" id="IPR013762">
    <property type="entry name" value="Integrase-like_cat_sf"/>
</dbReference>
<gene>
    <name evidence="3" type="ORF">SAMN05421541_115207</name>
</gene>
<dbReference type="Proteomes" id="UP000199645">
    <property type="component" value="Unassembled WGS sequence"/>
</dbReference>
<keyword evidence="1" id="KW-0233">DNA recombination</keyword>
<keyword evidence="4" id="KW-1185">Reference proteome</keyword>
<name>A0A1I2K9C7_9ACTN</name>
<dbReference type="EMBL" id="FONV01000015">
    <property type="protein sequence ID" value="SFF62888.1"/>
    <property type="molecule type" value="Genomic_DNA"/>
</dbReference>
<dbReference type="AlphaFoldDB" id="A0A1I2K9C7"/>
<dbReference type="SUPFAM" id="SSF56349">
    <property type="entry name" value="DNA breaking-rejoining enzymes"/>
    <property type="match status" value="1"/>
</dbReference>
<dbReference type="Pfam" id="PF26003">
    <property type="entry name" value="Integrase_N_phage"/>
    <property type="match status" value="1"/>
</dbReference>
<dbReference type="GO" id="GO:0003677">
    <property type="term" value="F:DNA binding"/>
    <property type="evidence" value="ECO:0007669"/>
    <property type="project" value="InterPro"/>
</dbReference>
<proteinExistence type="predicted"/>
<dbReference type="InterPro" id="IPR058717">
    <property type="entry name" value="Phage_L5_Integrase_N"/>
</dbReference>
<dbReference type="STRING" id="35752.SAMN05421541_115207"/>
<sequence length="167" mass="18354">MVEAATRKAVYCKLPSGRYQARHLGSDGITRNADHTFETEKSAAQWLTLVGSEIIRGKLLAGGTIEPQAVKSYSLLRAILDTAVREDEILEQNPCRIPGYDRYHAPERPVATVAQVLALAEQMPPRYVALITAAAFSGLRWGQLAALRRCDVDLAVGTVRVPGNWRL</sequence>
<evidence type="ECO:0000313" key="3">
    <source>
        <dbReference type="EMBL" id="SFF62888.1"/>
    </source>
</evidence>
<evidence type="ECO:0000259" key="2">
    <source>
        <dbReference type="Pfam" id="PF26003"/>
    </source>
</evidence>
<dbReference type="GO" id="GO:0006310">
    <property type="term" value="P:DNA recombination"/>
    <property type="evidence" value="ECO:0007669"/>
    <property type="project" value="UniProtKB-KW"/>
</dbReference>
<reference evidence="3 4" key="1">
    <citation type="submission" date="2016-10" db="EMBL/GenBank/DDBJ databases">
        <authorList>
            <person name="de Groot N.N."/>
        </authorList>
    </citation>
    <scope>NUCLEOTIDE SEQUENCE [LARGE SCALE GENOMIC DNA]</scope>
    <source>
        <strain evidence="3 4">DSM 43019</strain>
    </source>
</reference>
<evidence type="ECO:0000256" key="1">
    <source>
        <dbReference type="ARBA" id="ARBA00023172"/>
    </source>
</evidence>